<accession>A0A1I7ZB32</accession>
<dbReference type="WBParaSite" id="L893_g24723.t1">
    <property type="protein sequence ID" value="L893_g24723.t1"/>
    <property type="gene ID" value="L893_g24723"/>
</dbReference>
<evidence type="ECO:0000313" key="2">
    <source>
        <dbReference type="Proteomes" id="UP000095287"/>
    </source>
</evidence>
<reference evidence="3" key="1">
    <citation type="submission" date="2016-11" db="UniProtKB">
        <authorList>
            <consortium name="WormBaseParasite"/>
        </authorList>
    </citation>
    <scope>IDENTIFICATION</scope>
</reference>
<keyword evidence="2" id="KW-1185">Reference proteome</keyword>
<protein>
    <submittedName>
        <fullName evidence="3">Uncharacterized protein</fullName>
    </submittedName>
</protein>
<evidence type="ECO:0000313" key="3">
    <source>
        <dbReference type="WBParaSite" id="L893_g24723.t1"/>
    </source>
</evidence>
<evidence type="ECO:0000256" key="1">
    <source>
        <dbReference type="SAM" id="MobiDB-lite"/>
    </source>
</evidence>
<dbReference type="Proteomes" id="UP000095287">
    <property type="component" value="Unplaced"/>
</dbReference>
<organism evidence="2 3">
    <name type="scientific">Steinernema glaseri</name>
    <dbReference type="NCBI Taxonomy" id="37863"/>
    <lineage>
        <taxon>Eukaryota</taxon>
        <taxon>Metazoa</taxon>
        <taxon>Ecdysozoa</taxon>
        <taxon>Nematoda</taxon>
        <taxon>Chromadorea</taxon>
        <taxon>Rhabditida</taxon>
        <taxon>Tylenchina</taxon>
        <taxon>Panagrolaimomorpha</taxon>
        <taxon>Strongyloidoidea</taxon>
        <taxon>Steinernematidae</taxon>
        <taxon>Steinernema</taxon>
    </lineage>
</organism>
<sequence>MNGKNWPINSTTSGIVRRRRRGRSDENCTPKGDFEILTKRSLIAVITETLGFSARPIRTTEGKLDNVPRWRESV</sequence>
<proteinExistence type="predicted"/>
<name>A0A1I7ZB32_9BILA</name>
<dbReference type="AlphaFoldDB" id="A0A1I7ZB32"/>
<feature type="region of interest" description="Disordered" evidence="1">
    <location>
        <begin position="1"/>
        <end position="30"/>
    </location>
</feature>